<sequence>MIDFNQIFEDYGLTFLNHFDFTKILIVTAVCLVVPTLYLYRKRASRLNRSSVVPKKTIIIERTTAVNTSEADPSTDKNENIDISSYGGFIPYIRKLHADQGVCVSSKLPYPNTISVIDPMIIKATLPVGDRPIYLFKFLEPFLGEDNLQIFEAGRAARFRKLIGLSLGREVIVAKYKNIRDIGIELIQKWEKLVKNNKDHVFKMQEEGLEFSLRATLSAVISTDRPEDLDVNAYKKSYDIVLSGLYDKQFGILNIPREEEFQQSLEILKSLSCNLIDQRRKKAVETNEEETGLKDLLDILVSNNDPETKKPYTDKLACSFYFLHLTLERIYFEY</sequence>
<keyword evidence="3" id="KW-1185">Reference proteome</keyword>
<dbReference type="EMBL" id="CAJVPQ010000186">
    <property type="protein sequence ID" value="CAG8454711.1"/>
    <property type="molecule type" value="Genomic_DNA"/>
</dbReference>
<accession>A0A9N8YYP2</accession>
<dbReference type="AlphaFoldDB" id="A0A9N8YYP2"/>
<dbReference type="GO" id="GO:0005506">
    <property type="term" value="F:iron ion binding"/>
    <property type="evidence" value="ECO:0007669"/>
    <property type="project" value="InterPro"/>
</dbReference>
<keyword evidence="1" id="KW-0472">Membrane</keyword>
<evidence type="ECO:0000313" key="3">
    <source>
        <dbReference type="Proteomes" id="UP000789570"/>
    </source>
</evidence>
<evidence type="ECO:0000256" key="1">
    <source>
        <dbReference type="SAM" id="Phobius"/>
    </source>
</evidence>
<feature type="transmembrane region" description="Helical" evidence="1">
    <location>
        <begin position="21"/>
        <end position="40"/>
    </location>
</feature>
<dbReference type="GO" id="GO:0020037">
    <property type="term" value="F:heme binding"/>
    <property type="evidence" value="ECO:0007669"/>
    <property type="project" value="InterPro"/>
</dbReference>
<reference evidence="2" key="1">
    <citation type="submission" date="2021-06" db="EMBL/GenBank/DDBJ databases">
        <authorList>
            <person name="Kallberg Y."/>
            <person name="Tangrot J."/>
            <person name="Rosling A."/>
        </authorList>
    </citation>
    <scope>NUCLEOTIDE SEQUENCE</scope>
    <source>
        <strain evidence="2">UK204</strain>
    </source>
</reference>
<dbReference type="SUPFAM" id="SSF48264">
    <property type="entry name" value="Cytochrome P450"/>
    <property type="match status" value="1"/>
</dbReference>
<organism evidence="2 3">
    <name type="scientific">Funneliformis caledonium</name>
    <dbReference type="NCBI Taxonomy" id="1117310"/>
    <lineage>
        <taxon>Eukaryota</taxon>
        <taxon>Fungi</taxon>
        <taxon>Fungi incertae sedis</taxon>
        <taxon>Mucoromycota</taxon>
        <taxon>Glomeromycotina</taxon>
        <taxon>Glomeromycetes</taxon>
        <taxon>Glomerales</taxon>
        <taxon>Glomeraceae</taxon>
        <taxon>Funneliformis</taxon>
    </lineage>
</organism>
<keyword evidence="1" id="KW-0812">Transmembrane</keyword>
<name>A0A9N8YYP2_9GLOM</name>
<dbReference type="InterPro" id="IPR036396">
    <property type="entry name" value="Cyt_P450_sf"/>
</dbReference>
<dbReference type="OrthoDB" id="1470350at2759"/>
<dbReference type="InterPro" id="IPR052666">
    <property type="entry name" value="CYP450_20A1-like"/>
</dbReference>
<dbReference type="PANTHER" id="PTHR24280:SF4">
    <property type="entry name" value="CYTOCHROME P450 20A1"/>
    <property type="match status" value="1"/>
</dbReference>
<dbReference type="GO" id="GO:0016705">
    <property type="term" value="F:oxidoreductase activity, acting on paired donors, with incorporation or reduction of molecular oxygen"/>
    <property type="evidence" value="ECO:0007669"/>
    <property type="project" value="InterPro"/>
</dbReference>
<protein>
    <submittedName>
        <fullName evidence="2">2527_t:CDS:1</fullName>
    </submittedName>
</protein>
<dbReference type="Gene3D" id="1.10.630.10">
    <property type="entry name" value="Cytochrome P450"/>
    <property type="match status" value="1"/>
</dbReference>
<dbReference type="GO" id="GO:0004497">
    <property type="term" value="F:monooxygenase activity"/>
    <property type="evidence" value="ECO:0007669"/>
    <property type="project" value="InterPro"/>
</dbReference>
<dbReference type="GO" id="GO:0016020">
    <property type="term" value="C:membrane"/>
    <property type="evidence" value="ECO:0007669"/>
    <property type="project" value="TreeGrafter"/>
</dbReference>
<dbReference type="Proteomes" id="UP000789570">
    <property type="component" value="Unassembled WGS sequence"/>
</dbReference>
<dbReference type="PANTHER" id="PTHR24280">
    <property type="entry name" value="CYTOCHROME P450 20A1"/>
    <property type="match status" value="1"/>
</dbReference>
<evidence type="ECO:0000313" key="2">
    <source>
        <dbReference type="EMBL" id="CAG8454711.1"/>
    </source>
</evidence>
<keyword evidence="1" id="KW-1133">Transmembrane helix</keyword>
<comment type="caution">
    <text evidence="2">The sequence shown here is derived from an EMBL/GenBank/DDBJ whole genome shotgun (WGS) entry which is preliminary data.</text>
</comment>
<proteinExistence type="predicted"/>
<gene>
    <name evidence="2" type="ORF">FCALED_LOCUS1430</name>
</gene>